<name>A0A9D9E058_9SPIO</name>
<protein>
    <submittedName>
        <fullName evidence="3">DUF4190 domain-containing protein</fullName>
    </submittedName>
</protein>
<keyword evidence="1" id="KW-0472">Membrane</keyword>
<evidence type="ECO:0000313" key="4">
    <source>
        <dbReference type="Proteomes" id="UP000823615"/>
    </source>
</evidence>
<feature type="transmembrane region" description="Helical" evidence="1">
    <location>
        <begin position="15"/>
        <end position="39"/>
    </location>
</feature>
<dbReference type="EMBL" id="JADIMT010000004">
    <property type="protein sequence ID" value="MBO8435415.1"/>
    <property type="molecule type" value="Genomic_DNA"/>
</dbReference>
<reference evidence="3" key="2">
    <citation type="journal article" date="2021" name="PeerJ">
        <title>Extensive microbial diversity within the chicken gut microbiome revealed by metagenomics and culture.</title>
        <authorList>
            <person name="Gilroy R."/>
            <person name="Ravi A."/>
            <person name="Getino M."/>
            <person name="Pursley I."/>
            <person name="Horton D.L."/>
            <person name="Alikhan N.F."/>
            <person name="Baker D."/>
            <person name="Gharbi K."/>
            <person name="Hall N."/>
            <person name="Watson M."/>
            <person name="Adriaenssens E.M."/>
            <person name="Foster-Nyarko E."/>
            <person name="Jarju S."/>
            <person name="Secka A."/>
            <person name="Antonio M."/>
            <person name="Oren A."/>
            <person name="Chaudhuri R.R."/>
            <person name="La Ragione R."/>
            <person name="Hildebrand F."/>
            <person name="Pallen M.J."/>
        </authorList>
    </citation>
    <scope>NUCLEOTIDE SEQUENCE</scope>
    <source>
        <strain evidence="3">7293</strain>
    </source>
</reference>
<proteinExistence type="predicted"/>
<gene>
    <name evidence="3" type="ORF">IAA97_00320</name>
</gene>
<evidence type="ECO:0000259" key="2">
    <source>
        <dbReference type="Pfam" id="PF13828"/>
    </source>
</evidence>
<evidence type="ECO:0000256" key="1">
    <source>
        <dbReference type="SAM" id="Phobius"/>
    </source>
</evidence>
<keyword evidence="1" id="KW-0812">Transmembrane</keyword>
<dbReference type="Proteomes" id="UP000823615">
    <property type="component" value="Unassembled WGS sequence"/>
</dbReference>
<dbReference type="AlphaFoldDB" id="A0A9D9E058"/>
<dbReference type="Pfam" id="PF13828">
    <property type="entry name" value="DUF4190"/>
    <property type="match status" value="1"/>
</dbReference>
<feature type="domain" description="DUF4190" evidence="2">
    <location>
        <begin position="13"/>
        <end position="70"/>
    </location>
</feature>
<organism evidence="3 4">
    <name type="scientific">Candidatus Ornithospirochaeta stercoripullorum</name>
    <dbReference type="NCBI Taxonomy" id="2840899"/>
    <lineage>
        <taxon>Bacteria</taxon>
        <taxon>Pseudomonadati</taxon>
        <taxon>Spirochaetota</taxon>
        <taxon>Spirochaetia</taxon>
        <taxon>Spirochaetales</taxon>
        <taxon>Spirochaetaceae</taxon>
        <taxon>Spirochaetaceae incertae sedis</taxon>
        <taxon>Candidatus Ornithospirochaeta</taxon>
    </lineage>
</organism>
<feature type="transmembrane region" description="Helical" evidence="1">
    <location>
        <begin position="59"/>
        <end position="87"/>
    </location>
</feature>
<evidence type="ECO:0000313" key="3">
    <source>
        <dbReference type="EMBL" id="MBO8435415.1"/>
    </source>
</evidence>
<sequence length="98" mass="11052">MEPHYEEVKKHDASLVLGILSVVFVFICQIAGLILGIVGLRKSKRNGANGNDTAWVLNVIGIVMNAVILFIILAAIIFGSFVFFRLFDGMHYYHHMMW</sequence>
<accession>A0A9D9E058</accession>
<dbReference type="InterPro" id="IPR025241">
    <property type="entry name" value="DUF4190"/>
</dbReference>
<comment type="caution">
    <text evidence="3">The sequence shown here is derived from an EMBL/GenBank/DDBJ whole genome shotgun (WGS) entry which is preliminary data.</text>
</comment>
<keyword evidence="1" id="KW-1133">Transmembrane helix</keyword>
<reference evidence="3" key="1">
    <citation type="submission" date="2020-10" db="EMBL/GenBank/DDBJ databases">
        <authorList>
            <person name="Gilroy R."/>
        </authorList>
    </citation>
    <scope>NUCLEOTIDE SEQUENCE</scope>
    <source>
        <strain evidence="3">7293</strain>
    </source>
</reference>